<evidence type="ECO:0000313" key="2">
    <source>
        <dbReference type="EMBL" id="OGZ33662.1"/>
    </source>
</evidence>
<evidence type="ECO:0000259" key="1">
    <source>
        <dbReference type="Pfam" id="PF12705"/>
    </source>
</evidence>
<gene>
    <name evidence="2" type="ORF">A2Y98_01880</name>
</gene>
<dbReference type="Gene3D" id="3.90.320.10">
    <property type="match status" value="1"/>
</dbReference>
<dbReference type="Proteomes" id="UP000179099">
    <property type="component" value="Unassembled WGS sequence"/>
</dbReference>
<dbReference type="InterPro" id="IPR011604">
    <property type="entry name" value="PDDEXK-like_dom_sf"/>
</dbReference>
<accession>A0A1G2F7B2</accession>
<feature type="domain" description="PD-(D/E)XK endonuclease-like" evidence="1">
    <location>
        <begin position="13"/>
        <end position="222"/>
    </location>
</feature>
<dbReference type="Pfam" id="PF12705">
    <property type="entry name" value="PDDEXK_1"/>
    <property type="match status" value="1"/>
</dbReference>
<dbReference type="AlphaFoldDB" id="A0A1G2F7B2"/>
<dbReference type="InterPro" id="IPR038726">
    <property type="entry name" value="PDDEXK_AddAB-type"/>
</dbReference>
<protein>
    <recommendedName>
        <fullName evidence="1">PD-(D/E)XK endonuclease-like domain-containing protein</fullName>
    </recommendedName>
</protein>
<dbReference type="STRING" id="1801992.A2Y98_01880"/>
<comment type="caution">
    <text evidence="2">The sequence shown here is derived from an EMBL/GenBank/DDBJ whole genome shotgun (WGS) entry which is preliminary data.</text>
</comment>
<evidence type="ECO:0000313" key="3">
    <source>
        <dbReference type="Proteomes" id="UP000179099"/>
    </source>
</evidence>
<proteinExistence type="predicted"/>
<sequence>MAEETGQSKTIFLSPSKLNLFQECPLCFWLQEVKGIHRPRGIFPSLPSGMDGVIKKYFDRYRLTGELPPETRRVLQGKLLDDQALMKKWRNWRTGLRYSDKKMNAVLVGALDDCLLDDGFYVPIDYKTRGYDLKGDSMVFYQTQLDCYTFLLESGGYKHLNLAYLVYYIPEEVSENGQVKFRVEPHKVETNPHRGYQIFAKAVKVLRGSRPSSHSGCKYCSWGNDFSNFQ</sequence>
<dbReference type="EMBL" id="MHMW01000028">
    <property type="protein sequence ID" value="OGZ33662.1"/>
    <property type="molecule type" value="Genomic_DNA"/>
</dbReference>
<name>A0A1G2F7B2_9BACT</name>
<organism evidence="2 3">
    <name type="scientific">Candidatus Portnoybacteria bacterium RBG_19FT_COMBO_36_7</name>
    <dbReference type="NCBI Taxonomy" id="1801992"/>
    <lineage>
        <taxon>Bacteria</taxon>
        <taxon>Candidatus Portnoyibacteriota</taxon>
    </lineage>
</organism>
<reference evidence="2 3" key="1">
    <citation type="journal article" date="2016" name="Nat. Commun.">
        <title>Thousands of microbial genomes shed light on interconnected biogeochemical processes in an aquifer system.</title>
        <authorList>
            <person name="Anantharaman K."/>
            <person name="Brown C.T."/>
            <person name="Hug L.A."/>
            <person name="Sharon I."/>
            <person name="Castelle C.J."/>
            <person name="Probst A.J."/>
            <person name="Thomas B.C."/>
            <person name="Singh A."/>
            <person name="Wilkins M.J."/>
            <person name="Karaoz U."/>
            <person name="Brodie E.L."/>
            <person name="Williams K.H."/>
            <person name="Hubbard S.S."/>
            <person name="Banfield J.F."/>
        </authorList>
    </citation>
    <scope>NUCLEOTIDE SEQUENCE [LARGE SCALE GENOMIC DNA]</scope>
</reference>